<organism evidence="3 4">
    <name type="scientific">Celeribacter ethanolicus</name>
    <dbReference type="NCBI Taxonomy" id="1758178"/>
    <lineage>
        <taxon>Bacteria</taxon>
        <taxon>Pseudomonadati</taxon>
        <taxon>Pseudomonadota</taxon>
        <taxon>Alphaproteobacteria</taxon>
        <taxon>Rhodobacterales</taxon>
        <taxon>Roseobacteraceae</taxon>
        <taxon>Celeribacter</taxon>
    </lineage>
</organism>
<dbReference type="AlphaFoldDB" id="A0A291GEE9"/>
<feature type="domain" description="PD-(D/E)XK endonuclease-like" evidence="2">
    <location>
        <begin position="721"/>
        <end position="948"/>
    </location>
</feature>
<dbReference type="InterPro" id="IPR038726">
    <property type="entry name" value="PDDEXK_AddAB-type"/>
</dbReference>
<accession>A0A291GEE9</accession>
<feature type="region of interest" description="Disordered" evidence="1">
    <location>
        <begin position="695"/>
        <end position="721"/>
    </location>
</feature>
<dbReference type="RefSeq" id="WP_096806161.1">
    <property type="nucleotide sequence ID" value="NZ_CP022196.1"/>
</dbReference>
<protein>
    <submittedName>
        <fullName evidence="3">Double-strand break repair protein AddB</fullName>
    </submittedName>
</protein>
<evidence type="ECO:0000256" key="1">
    <source>
        <dbReference type="SAM" id="MobiDB-lite"/>
    </source>
</evidence>
<evidence type="ECO:0000259" key="2">
    <source>
        <dbReference type="Pfam" id="PF12705"/>
    </source>
</evidence>
<dbReference type="Gene3D" id="3.90.320.10">
    <property type="match status" value="1"/>
</dbReference>
<keyword evidence="4" id="KW-1185">Reference proteome</keyword>
<dbReference type="InterPro" id="IPR014153">
    <property type="entry name" value="Ds_break_AddB"/>
</dbReference>
<name>A0A291GEE9_9RHOB</name>
<proteinExistence type="predicted"/>
<reference evidence="3 4" key="1">
    <citation type="submission" date="2017-06" db="EMBL/GenBank/DDBJ databases">
        <title>Celeribacter sp. TSPH2 complete genome sequence.</title>
        <authorList>
            <person name="Woo J.-H."/>
            <person name="Kim H.-S."/>
        </authorList>
    </citation>
    <scope>NUCLEOTIDE SEQUENCE [LARGE SCALE GENOMIC DNA]</scope>
    <source>
        <strain evidence="3 4">TSPH2</strain>
    </source>
</reference>
<dbReference type="Proteomes" id="UP000217935">
    <property type="component" value="Chromosome"/>
</dbReference>
<dbReference type="KEGG" id="ceh:CEW89_12990"/>
<dbReference type="OrthoDB" id="9780606at2"/>
<evidence type="ECO:0000313" key="3">
    <source>
        <dbReference type="EMBL" id="ATG48396.1"/>
    </source>
</evidence>
<dbReference type="NCBIfam" id="TIGR02786">
    <property type="entry name" value="addB_alphas"/>
    <property type="match status" value="1"/>
</dbReference>
<sequence length="990" mass="111546">MFAEAGKPGLFGVPCGAEYPRAIKIGLLERLKDTAPELLARTEIFVNTSRMRKDIQRAFDDESTRFLPKIRLLTELGTDHQFLDLPVPVNSLRRRLELSQLVAHFLRQEPQFATRASIFDLSDSLAQVLSEMQDEDVTPEAIRNLKVQDSSGHWQKSLQFLSIIFDFFGPESAADPGPEARMKLVIDRLERHWRDTPPDHPILVAGSTGSRGLTARFMSLVANLPMGAVILPGVDFDMPDTVWTQIRNPERASVEHPQERTARMAERLGIRPQDIRPWHTTACANSTRNRLISLALRPAPVTDQWMEEGPAFKDVMQATDHMTLIEAPDMRIESNAIALILRHAAEHDRTAAMITPDRDLARRVTALLERWGIVPDDSAGIPLNQTPPGRLLRHIVGFIGRTMSSEDLLVLLKHPLSARGAQGDEGRGYHLLWTRELEVHLRRKGPAFPAREDLLKWAIESGKDKADKDGRKHWAGWVSDLLEKVQVSQDSLLSDHLKHLVSLASALVKGPNGEDDGELWAQHAGREARRLIEDLQRESDYGGSLSIHEFADLFRALLGRGQVRDPSPKHPKVMIWGTLEARSLQADLVILAGLNESIWPQSTGQDPWFSRDMRRQAGLISPEQMIGLSAHDFQQAIAAQEVILTRAKRDAEAETVASRWLIRLTNLMAGMSDEGREGLEDMRKRGTAWMGLADALDEPDTAIPPAKRPSPRPPKDARPRQLSVTRIETLIRDPYDIYASRILRLSKLDSLSRDPDIRERGTALHAIMERYLGQIGDDSHEAALARFLTVAEEVLEQEVAWPSARRVWLARVRRIADQLVRDERDRLLRGTPCGIETKAAMHLSEVDFSLTCKADRIDRKEDDTFVIYDYKSGTPPSEKQTRKFSIQLLLEAMMMEAGKFEGVPKGRVSEVAYLGLNAALKKTVLPLEPHDIAEIRDRLVKLIAAYDDPGLGYTSRRMMETVQYKTDFEHLARFGEWSISDTPVPEDLDD</sequence>
<dbReference type="STRING" id="1758178.GCA_001550095_04115"/>
<dbReference type="InterPro" id="IPR027417">
    <property type="entry name" value="P-loop_NTPase"/>
</dbReference>
<gene>
    <name evidence="3" type="primary">addB</name>
    <name evidence="3" type="ORF">CEW89_12990</name>
</gene>
<dbReference type="InterPro" id="IPR011604">
    <property type="entry name" value="PDDEXK-like_dom_sf"/>
</dbReference>
<dbReference type="EMBL" id="CP022196">
    <property type="protein sequence ID" value="ATG48396.1"/>
    <property type="molecule type" value="Genomic_DNA"/>
</dbReference>
<evidence type="ECO:0000313" key="4">
    <source>
        <dbReference type="Proteomes" id="UP000217935"/>
    </source>
</evidence>
<dbReference type="Pfam" id="PF12705">
    <property type="entry name" value="PDDEXK_1"/>
    <property type="match status" value="1"/>
</dbReference>
<dbReference type="SUPFAM" id="SSF52540">
    <property type="entry name" value="P-loop containing nucleoside triphosphate hydrolases"/>
    <property type="match status" value="1"/>
</dbReference>